<reference evidence="19 20" key="1">
    <citation type="journal article" date="2017" name="G3 (Bethesda)">
        <title>The Physical Genome Mapping of Anopheles albimanus Corrected Scaffold Misassemblies and Identified Interarm Rearrangements in Genus Anopheles.</title>
        <authorList>
            <person name="Artemov G.N."/>
            <person name="Peery A.N."/>
            <person name="Jiang X."/>
            <person name="Tu Z."/>
            <person name="Stegniy V.N."/>
            <person name="Sharakhova M.V."/>
            <person name="Sharakhov I.V."/>
        </authorList>
    </citation>
    <scope>NUCLEOTIDE SEQUENCE [LARGE SCALE GENOMIC DNA]</scope>
    <source>
        <strain evidence="19 20">ALBI9_A</strain>
    </source>
</reference>
<dbReference type="AlphaFoldDB" id="A0A182FRZ8"/>
<evidence type="ECO:0000256" key="14">
    <source>
        <dbReference type="ARBA" id="ARBA00037980"/>
    </source>
</evidence>
<dbReference type="Pfam" id="PF14306">
    <property type="entry name" value="PUA_2"/>
    <property type="match status" value="1"/>
</dbReference>
<comment type="catalytic activity">
    <reaction evidence="15">
        <text>sulfate + ATP + H(+) = adenosine 5'-phosphosulfate + diphosphate</text>
        <dbReference type="Rhea" id="RHEA:18133"/>
        <dbReference type="ChEBI" id="CHEBI:15378"/>
        <dbReference type="ChEBI" id="CHEBI:16189"/>
        <dbReference type="ChEBI" id="CHEBI:30616"/>
        <dbReference type="ChEBI" id="CHEBI:33019"/>
        <dbReference type="ChEBI" id="CHEBI:58243"/>
        <dbReference type="EC" id="2.7.7.4"/>
    </reaction>
</comment>
<evidence type="ECO:0000256" key="10">
    <source>
        <dbReference type="ARBA" id="ARBA00022741"/>
    </source>
</evidence>
<evidence type="ECO:0000259" key="17">
    <source>
        <dbReference type="Pfam" id="PF01747"/>
    </source>
</evidence>
<keyword evidence="7" id="KW-0934">Plastid</keyword>
<evidence type="ECO:0000259" key="16">
    <source>
        <dbReference type="Pfam" id="PF01583"/>
    </source>
</evidence>
<comment type="similarity">
    <text evidence="14">Belongs to the sulfate adenylyltransferase family.</text>
</comment>
<dbReference type="Gene3D" id="3.40.50.620">
    <property type="entry name" value="HUPs"/>
    <property type="match status" value="1"/>
</dbReference>
<comment type="pathway">
    <text evidence="3">Sulfur metabolism; sulfate assimilation.</text>
</comment>
<keyword evidence="20" id="KW-1185">Reference proteome</keyword>
<feature type="domain" description="ATP-sulfurylase PUA-like" evidence="18">
    <location>
        <begin position="299"/>
        <end position="455"/>
    </location>
</feature>
<organism evidence="19 20">
    <name type="scientific">Anopheles albimanus</name>
    <name type="common">New world malaria mosquito</name>
    <dbReference type="NCBI Taxonomy" id="7167"/>
    <lineage>
        <taxon>Eukaryota</taxon>
        <taxon>Metazoa</taxon>
        <taxon>Ecdysozoa</taxon>
        <taxon>Arthropoda</taxon>
        <taxon>Hexapoda</taxon>
        <taxon>Insecta</taxon>
        <taxon>Pterygota</taxon>
        <taxon>Neoptera</taxon>
        <taxon>Endopterygota</taxon>
        <taxon>Diptera</taxon>
        <taxon>Nematocera</taxon>
        <taxon>Culicoidea</taxon>
        <taxon>Culicidae</taxon>
        <taxon>Anophelinae</taxon>
        <taxon>Anopheles</taxon>
    </lineage>
</organism>
<keyword evidence="6" id="KW-0150">Chloroplast</keyword>
<proteinExistence type="inferred from homology"/>
<dbReference type="Gene3D" id="3.10.400.10">
    <property type="entry name" value="Sulfate adenylyltransferase"/>
    <property type="match status" value="1"/>
</dbReference>
<dbReference type="GO" id="GO:0000103">
    <property type="term" value="P:sulfate assimilation"/>
    <property type="evidence" value="ECO:0007669"/>
    <property type="project" value="InterPro"/>
</dbReference>
<dbReference type="GO" id="GO:0050428">
    <property type="term" value="P:3'-phosphoadenosine 5'-phosphosulfate biosynthetic process"/>
    <property type="evidence" value="ECO:0007669"/>
    <property type="project" value="TreeGrafter"/>
</dbReference>
<dbReference type="FunFam" id="3.40.50.620:FF:000006">
    <property type="entry name" value="bifunctional 3'-phosphoadenosine 5'-phosphosulfate synthase 1"/>
    <property type="match status" value="1"/>
</dbReference>
<evidence type="ECO:0000259" key="18">
    <source>
        <dbReference type="Pfam" id="PF14306"/>
    </source>
</evidence>
<dbReference type="InterPro" id="IPR002891">
    <property type="entry name" value="APS"/>
</dbReference>
<dbReference type="NCBIfam" id="TIGR00339">
    <property type="entry name" value="sopT"/>
    <property type="match status" value="1"/>
</dbReference>
<keyword evidence="13" id="KW-0809">Transit peptide</keyword>
<dbReference type="PANTHER" id="PTHR11055:SF1">
    <property type="entry name" value="PAPS SYNTHETASE, ISOFORM D"/>
    <property type="match status" value="1"/>
</dbReference>
<dbReference type="VEuPathDB" id="VectorBase:AALB017622"/>
<evidence type="ECO:0000313" key="20">
    <source>
        <dbReference type="Proteomes" id="UP000069272"/>
    </source>
</evidence>
<sequence>MIWVKSNHCAKVLGCSKVRQQKPPAASSMFVKRRKVANFNNNSFLSNSNYEPNRNVTNGAHVVAAEKVFRCGKHKDCNGNVSEECLQVATNVTEQKHNVSREVRGQNLGLCRGFRGCTVWLTGLSGAGKTSIAFELEAYLVSKGIPAYGLDGDNIRTGLNKNLGFSQVDREENIRRVAEVAKLFADSGVVSICSFVSPFAEDREMARKIHKDMDLKFFEIYIDTPLEVCETRDVKGLYKKARQGVIQGFTGVTQAYEAPEAPDLRVSTEGLTVRESTLKLIKLLEDEAIIPKFLKDDAPLPELFVSDALKAALETEAKTLPSLAISTVELQWLQILAEGWAYPLKGFMREQEYLQALHFNCLLSDDETLRVNQSVPIVLSATEADKQRLEGVSALALHYDGRIVAVLRKPEFFAQRKEERCARQFGTTNRDHPYIRMIYDSGDYLVGGEIEALERIRWHDGLDSYRLTPNELRQRFRDIKADAVFAFQLRNPIHNGHALLMSDCRRQLLERGFKNPVLLLHPLGGWTKDDDVPLPVRMAQHQAVLDSGVLDREHTVLAIFPSPMMYAGPTEVQWHAKARMNAGANHYIVGRDPAGMPHPDKSVYPDGNLYEGTHGARVLKMAPGLDSIEILPFRVAAYDKSTSQMAFFDPARKADFDFISGTRMRTLARNGENPPNGFMEPKAWQILAEYYQSLQKGQQ</sequence>
<evidence type="ECO:0000256" key="4">
    <source>
        <dbReference type="ARBA" id="ARBA00007268"/>
    </source>
</evidence>
<accession>A0A182FRZ8</accession>
<dbReference type="CDD" id="cd02027">
    <property type="entry name" value="APSK"/>
    <property type="match status" value="1"/>
</dbReference>
<evidence type="ECO:0000256" key="1">
    <source>
        <dbReference type="ARBA" id="ARBA00004229"/>
    </source>
</evidence>
<evidence type="ECO:0000256" key="5">
    <source>
        <dbReference type="ARBA" id="ARBA00009290"/>
    </source>
</evidence>
<dbReference type="InterPro" id="IPR024951">
    <property type="entry name" value="Sulfurylase_cat_dom"/>
</dbReference>
<evidence type="ECO:0000256" key="12">
    <source>
        <dbReference type="ARBA" id="ARBA00022840"/>
    </source>
</evidence>
<feature type="domain" description="APS kinase" evidence="16">
    <location>
        <begin position="115"/>
        <end position="266"/>
    </location>
</feature>
<protein>
    <submittedName>
        <fullName evidence="19">Uncharacterized protein</fullName>
    </submittedName>
</protein>
<dbReference type="SUPFAM" id="SSF52374">
    <property type="entry name" value="Nucleotidylyl transferase"/>
    <property type="match status" value="1"/>
</dbReference>
<keyword evidence="9" id="KW-0548">Nucleotidyltransferase</keyword>
<dbReference type="STRING" id="7167.A0A182FRZ8"/>
<dbReference type="EnsemblMetazoa" id="AALB009324-RA">
    <property type="protein sequence ID" value="AALB009324-PA"/>
    <property type="gene ID" value="AALB009324"/>
</dbReference>
<comment type="subcellular location">
    <subcellularLocation>
        <location evidence="1">Plastid</location>
        <location evidence="1">Chloroplast</location>
    </subcellularLocation>
</comment>
<dbReference type="VEuPathDB" id="VectorBase:AALB20_036725"/>
<reference evidence="19" key="2">
    <citation type="submission" date="2022-08" db="UniProtKB">
        <authorList>
            <consortium name="EnsemblMetazoa"/>
        </authorList>
    </citation>
    <scope>IDENTIFICATION</scope>
    <source>
        <strain evidence="19">STECLA/ALBI9_A</strain>
    </source>
</reference>
<dbReference type="Gene3D" id="3.40.50.300">
    <property type="entry name" value="P-loop containing nucleotide triphosphate hydrolases"/>
    <property type="match status" value="1"/>
</dbReference>
<dbReference type="InterPro" id="IPR027417">
    <property type="entry name" value="P-loop_NTPase"/>
</dbReference>
<dbReference type="CDD" id="cd00517">
    <property type="entry name" value="ATPS"/>
    <property type="match status" value="1"/>
</dbReference>
<dbReference type="InterPro" id="IPR002650">
    <property type="entry name" value="Sulphate_adenylyltransferase"/>
</dbReference>
<dbReference type="GO" id="GO:0004781">
    <property type="term" value="F:sulfate adenylyltransferase (ATP) activity"/>
    <property type="evidence" value="ECO:0007669"/>
    <property type="project" value="UniProtKB-EC"/>
</dbReference>
<evidence type="ECO:0000256" key="6">
    <source>
        <dbReference type="ARBA" id="ARBA00022528"/>
    </source>
</evidence>
<evidence type="ECO:0000256" key="11">
    <source>
        <dbReference type="ARBA" id="ARBA00022777"/>
    </source>
</evidence>
<evidence type="ECO:0000256" key="15">
    <source>
        <dbReference type="ARBA" id="ARBA00049370"/>
    </source>
</evidence>
<evidence type="ECO:0000256" key="3">
    <source>
        <dbReference type="ARBA" id="ARBA00005050"/>
    </source>
</evidence>
<comment type="similarity">
    <text evidence="5">In the C-terminal section; belongs to the sulfate adenylyltransferase family.</text>
</comment>
<dbReference type="GO" id="GO:0005524">
    <property type="term" value="F:ATP binding"/>
    <property type="evidence" value="ECO:0007669"/>
    <property type="project" value="UniProtKB-KW"/>
</dbReference>
<dbReference type="NCBIfam" id="TIGR00455">
    <property type="entry name" value="apsK"/>
    <property type="match status" value="1"/>
</dbReference>
<dbReference type="PANTHER" id="PTHR11055">
    <property type="entry name" value="BIFUNCTIONAL 3'-PHOSPHOADENOSINE 5'-PHOSPHOSULFATE SYNTHASE"/>
    <property type="match status" value="1"/>
</dbReference>
<evidence type="ECO:0000256" key="2">
    <source>
        <dbReference type="ARBA" id="ARBA00005048"/>
    </source>
</evidence>
<dbReference type="HAMAP" id="MF_00065">
    <property type="entry name" value="Adenylyl_sulf_kinase"/>
    <property type="match status" value="1"/>
</dbReference>
<dbReference type="SUPFAM" id="SSF88697">
    <property type="entry name" value="PUA domain-like"/>
    <property type="match status" value="1"/>
</dbReference>
<dbReference type="InterPro" id="IPR014729">
    <property type="entry name" value="Rossmann-like_a/b/a_fold"/>
</dbReference>
<evidence type="ECO:0000313" key="19">
    <source>
        <dbReference type="EnsemblMetazoa" id="AALB009324-PA"/>
    </source>
</evidence>
<dbReference type="InterPro" id="IPR059117">
    <property type="entry name" value="APS_kinase_dom"/>
</dbReference>
<evidence type="ECO:0000256" key="8">
    <source>
        <dbReference type="ARBA" id="ARBA00022679"/>
    </source>
</evidence>
<dbReference type="NCBIfam" id="NF003013">
    <property type="entry name" value="PRK03846.1"/>
    <property type="match status" value="1"/>
</dbReference>
<evidence type="ECO:0000256" key="13">
    <source>
        <dbReference type="ARBA" id="ARBA00022946"/>
    </source>
</evidence>
<keyword evidence="10" id="KW-0547">Nucleotide-binding</keyword>
<comment type="similarity">
    <text evidence="4">In the N-terminal section; belongs to the APS kinase family.</text>
</comment>
<dbReference type="InterPro" id="IPR015947">
    <property type="entry name" value="PUA-like_sf"/>
</dbReference>
<dbReference type="Pfam" id="PF01747">
    <property type="entry name" value="ATP-sulfurylase"/>
    <property type="match status" value="1"/>
</dbReference>
<keyword evidence="8" id="KW-0808">Transferase</keyword>
<dbReference type="Proteomes" id="UP000069272">
    <property type="component" value="Chromosome 2R"/>
</dbReference>
<name>A0A182FRZ8_ANOAL</name>
<dbReference type="Pfam" id="PF01583">
    <property type="entry name" value="APS_kinase"/>
    <property type="match status" value="1"/>
</dbReference>
<dbReference type="FunFam" id="3.10.400.10:FF:000002">
    <property type="entry name" value="ATP sulfurylase 2"/>
    <property type="match status" value="1"/>
</dbReference>
<comment type="pathway">
    <text evidence="2">Sulfur metabolism; hydrogen sulfide biosynthesis; sulfite from sulfate: step 1/3.</text>
</comment>
<dbReference type="SUPFAM" id="SSF52540">
    <property type="entry name" value="P-loop containing nucleoside triphosphate hydrolases"/>
    <property type="match status" value="1"/>
</dbReference>
<keyword evidence="11" id="KW-0418">Kinase</keyword>
<evidence type="ECO:0000256" key="9">
    <source>
        <dbReference type="ARBA" id="ARBA00022695"/>
    </source>
</evidence>
<feature type="domain" description="Sulphate adenylyltransferase catalytic" evidence="17">
    <location>
        <begin position="464"/>
        <end position="690"/>
    </location>
</feature>
<dbReference type="GO" id="GO:0004020">
    <property type="term" value="F:adenylylsulfate kinase activity"/>
    <property type="evidence" value="ECO:0007669"/>
    <property type="project" value="InterPro"/>
</dbReference>
<keyword evidence="12" id="KW-0067">ATP-binding</keyword>
<evidence type="ECO:0000256" key="7">
    <source>
        <dbReference type="ARBA" id="ARBA00022640"/>
    </source>
</evidence>
<dbReference type="InterPro" id="IPR025980">
    <property type="entry name" value="ATP-Sase_PUA-like_dom"/>
</dbReference>